<dbReference type="Proteomes" id="UP001165369">
    <property type="component" value="Unassembled WGS sequence"/>
</dbReference>
<reference evidence="6" key="1">
    <citation type="submission" date="2022-05" db="EMBL/GenBank/DDBJ databases">
        <title>Halomonas geminus sp. nov. and Halomonas llamarensis sp. nov. isolated from high-altitude salars of the Atacama Desert.</title>
        <authorList>
            <person name="Hintersatz C."/>
            <person name="Rojas L.A."/>
            <person name="Wei T.-S."/>
            <person name="Kutschke S."/>
            <person name="Lehmann F."/>
            <person name="Jain R."/>
            <person name="Pollmann K."/>
        </authorList>
    </citation>
    <scope>NUCLEOTIDE SEQUENCE</scope>
    <source>
        <strain evidence="6">ATCH28</strain>
    </source>
</reference>
<keyword evidence="4" id="KW-0804">Transcription</keyword>
<keyword evidence="2" id="KW-0805">Transcription regulation</keyword>
<dbReference type="InterPro" id="IPR005119">
    <property type="entry name" value="LysR_subst-bd"/>
</dbReference>
<organism evidence="6 7">
    <name type="scientific">Halomonas gemina</name>
    <dbReference type="NCBI Taxonomy" id="2945105"/>
    <lineage>
        <taxon>Bacteria</taxon>
        <taxon>Pseudomonadati</taxon>
        <taxon>Pseudomonadota</taxon>
        <taxon>Gammaproteobacteria</taxon>
        <taxon>Oceanospirillales</taxon>
        <taxon>Halomonadaceae</taxon>
        <taxon>Halomonas</taxon>
    </lineage>
</organism>
<dbReference type="SUPFAM" id="SSF53850">
    <property type="entry name" value="Periplasmic binding protein-like II"/>
    <property type="match status" value="1"/>
</dbReference>
<dbReference type="Gene3D" id="1.10.10.10">
    <property type="entry name" value="Winged helix-like DNA-binding domain superfamily/Winged helix DNA-binding domain"/>
    <property type="match status" value="1"/>
</dbReference>
<sequence>MSRLPPLIALSYFEVAARTKSFAAAAKELNVTPAAISHQIKALEEYLGVDLFIRHHRRVSLTEAARVALPELHEGFDTLERAVDKIRAYGEERLIVTVCAEPLFATKWIVPRLHRFYARCPDAEVRLQASLHTVDRAPDGAFCMADLKRTGIDVCVRLGYGNYADLEPQRLMSLDLVPICAPGLAATVEGVDALRGLPLLCDSTLTRSDEPYVWKEWFRQQGCEAGALRELRFGNGLLALEAAMAGQGALLGSRELHQAELGAGKLTILVDCPLNCDQAYYMVSVGADLERPIARKFSEWLLDEANMPSPGLAGHAAQI</sequence>
<dbReference type="InterPro" id="IPR036390">
    <property type="entry name" value="WH_DNA-bd_sf"/>
</dbReference>
<evidence type="ECO:0000259" key="5">
    <source>
        <dbReference type="PROSITE" id="PS50931"/>
    </source>
</evidence>
<evidence type="ECO:0000313" key="7">
    <source>
        <dbReference type="Proteomes" id="UP001165369"/>
    </source>
</evidence>
<comment type="caution">
    <text evidence="6">The sequence shown here is derived from an EMBL/GenBank/DDBJ whole genome shotgun (WGS) entry which is preliminary data.</text>
</comment>
<protein>
    <submittedName>
        <fullName evidence="6">LysR family transcriptional regulator</fullName>
    </submittedName>
</protein>
<dbReference type="InterPro" id="IPR036388">
    <property type="entry name" value="WH-like_DNA-bd_sf"/>
</dbReference>
<dbReference type="Pfam" id="PF03466">
    <property type="entry name" value="LysR_substrate"/>
    <property type="match status" value="1"/>
</dbReference>
<name>A0ABT0SW22_9GAMM</name>
<evidence type="ECO:0000256" key="3">
    <source>
        <dbReference type="ARBA" id="ARBA00023125"/>
    </source>
</evidence>
<dbReference type="CDD" id="cd08432">
    <property type="entry name" value="PBP2_GcdR_TrpI_HvrB_AmpR_like"/>
    <property type="match status" value="1"/>
</dbReference>
<dbReference type="InterPro" id="IPR000847">
    <property type="entry name" value="LysR_HTH_N"/>
</dbReference>
<evidence type="ECO:0000256" key="4">
    <source>
        <dbReference type="ARBA" id="ARBA00023163"/>
    </source>
</evidence>
<dbReference type="InterPro" id="IPR058163">
    <property type="entry name" value="LysR-type_TF_proteobact-type"/>
</dbReference>
<evidence type="ECO:0000256" key="1">
    <source>
        <dbReference type="ARBA" id="ARBA00009437"/>
    </source>
</evidence>
<accession>A0ABT0SW22</accession>
<dbReference type="PANTHER" id="PTHR30537">
    <property type="entry name" value="HTH-TYPE TRANSCRIPTIONAL REGULATOR"/>
    <property type="match status" value="1"/>
</dbReference>
<gene>
    <name evidence="6" type="ORF">M8009_00020</name>
</gene>
<dbReference type="EMBL" id="JAMJPK010000001">
    <property type="protein sequence ID" value="MCL7938692.1"/>
    <property type="molecule type" value="Genomic_DNA"/>
</dbReference>
<dbReference type="PRINTS" id="PR00039">
    <property type="entry name" value="HTHLYSR"/>
</dbReference>
<dbReference type="PROSITE" id="PS50931">
    <property type="entry name" value="HTH_LYSR"/>
    <property type="match status" value="1"/>
</dbReference>
<evidence type="ECO:0000313" key="6">
    <source>
        <dbReference type="EMBL" id="MCL7938692.1"/>
    </source>
</evidence>
<dbReference type="RefSeq" id="WP_250058722.1">
    <property type="nucleotide sequence ID" value="NZ_JAMJPK010000001.1"/>
</dbReference>
<dbReference type="Pfam" id="PF00126">
    <property type="entry name" value="HTH_1"/>
    <property type="match status" value="1"/>
</dbReference>
<dbReference type="SUPFAM" id="SSF46785">
    <property type="entry name" value="Winged helix' DNA-binding domain"/>
    <property type="match status" value="1"/>
</dbReference>
<evidence type="ECO:0000256" key="2">
    <source>
        <dbReference type="ARBA" id="ARBA00023015"/>
    </source>
</evidence>
<dbReference type="PANTHER" id="PTHR30537:SF26">
    <property type="entry name" value="GLYCINE CLEAVAGE SYSTEM TRANSCRIPTIONAL ACTIVATOR"/>
    <property type="match status" value="1"/>
</dbReference>
<proteinExistence type="inferred from homology"/>
<keyword evidence="7" id="KW-1185">Reference proteome</keyword>
<dbReference type="Gene3D" id="3.40.190.10">
    <property type="entry name" value="Periplasmic binding protein-like II"/>
    <property type="match status" value="2"/>
</dbReference>
<feature type="domain" description="HTH lysR-type" evidence="5">
    <location>
        <begin position="5"/>
        <end position="62"/>
    </location>
</feature>
<keyword evidence="3" id="KW-0238">DNA-binding</keyword>
<comment type="similarity">
    <text evidence="1">Belongs to the LysR transcriptional regulatory family.</text>
</comment>